<evidence type="ECO:0000313" key="1">
    <source>
        <dbReference type="EMBL" id="BBI48427.1"/>
    </source>
</evidence>
<proteinExistence type="predicted"/>
<dbReference type="Proteomes" id="UP000289555">
    <property type="component" value="Chromosome"/>
</dbReference>
<name>A0ABN5WR54_9GAMM</name>
<protein>
    <submittedName>
        <fullName evidence="1">Uncharacterized protein</fullName>
    </submittedName>
</protein>
<gene>
    <name evidence="1" type="ORF">HORIV_08480</name>
</gene>
<reference evidence="2" key="1">
    <citation type="journal article" date="2019" name="Microbiol. Resour. Announc.">
        <title>Complete Genome Sequence of Halomonas olivaria, a Moderately Halophilic Bacterium Isolated from Olive Processing Effluents, Obtained by Nanopore Sequencing.</title>
        <authorList>
            <person name="Nagata S."/>
            <person name="Ii K.M."/>
            <person name="Tsukimi T."/>
            <person name="Miura M.C."/>
            <person name="Galipon J."/>
            <person name="Arakawa K."/>
        </authorList>
    </citation>
    <scope>NUCLEOTIDE SEQUENCE [LARGE SCALE GENOMIC DNA]</scope>
    <source>
        <strain evidence="2">TYRC17</strain>
    </source>
</reference>
<accession>A0ABN5WR54</accession>
<organism evidence="1 2">
    <name type="scientific">Vreelandella olivaria</name>
    <dbReference type="NCBI Taxonomy" id="390919"/>
    <lineage>
        <taxon>Bacteria</taxon>
        <taxon>Pseudomonadati</taxon>
        <taxon>Pseudomonadota</taxon>
        <taxon>Gammaproteobacteria</taxon>
        <taxon>Oceanospirillales</taxon>
        <taxon>Halomonadaceae</taxon>
        <taxon>Vreelandella</taxon>
    </lineage>
</organism>
<evidence type="ECO:0000313" key="2">
    <source>
        <dbReference type="Proteomes" id="UP000289555"/>
    </source>
</evidence>
<sequence>MINQTVQEIAETSEEPRVEVANANLSGSAALPGNIEIVNGGINTDLNDDEDDN</sequence>
<dbReference type="EMBL" id="AP019416">
    <property type="protein sequence ID" value="BBI48427.1"/>
    <property type="molecule type" value="Genomic_DNA"/>
</dbReference>
<keyword evidence="2" id="KW-1185">Reference proteome</keyword>